<keyword evidence="2" id="KW-1277">Toxin-antitoxin system</keyword>
<dbReference type="Proteomes" id="UP000070617">
    <property type="component" value="Unassembled WGS sequence"/>
</dbReference>
<name>A0A133NKB4_9FUSO</name>
<sequence length="89" mass="10751">MATYTLLMTKSFIKDMKKLDKYAQIQIKSWIINNLENTDDPRRYGKALLGNLKDKWRYRIENYRILAIIDDEHIILHLVKVGHRRSIYK</sequence>
<protein>
    <submittedName>
        <fullName evidence="3">Addiction module toxin, RelE/StbE family</fullName>
    </submittedName>
</protein>
<evidence type="ECO:0000256" key="2">
    <source>
        <dbReference type="ARBA" id="ARBA00022649"/>
    </source>
</evidence>
<dbReference type="Pfam" id="PF05016">
    <property type="entry name" value="ParE_toxin"/>
    <property type="match status" value="1"/>
</dbReference>
<dbReference type="InterPro" id="IPR007712">
    <property type="entry name" value="RelE/ParE_toxin"/>
</dbReference>
<dbReference type="InterPro" id="IPR035093">
    <property type="entry name" value="RelE/ParE_toxin_dom_sf"/>
</dbReference>
<evidence type="ECO:0000313" key="4">
    <source>
        <dbReference type="Proteomes" id="UP000070617"/>
    </source>
</evidence>
<dbReference type="PATRIC" id="fig|134605.3.peg.159"/>
<keyword evidence="4" id="KW-1185">Reference proteome</keyword>
<dbReference type="PANTHER" id="PTHR35601:SF1">
    <property type="entry name" value="TOXIN RELE"/>
    <property type="match status" value="1"/>
</dbReference>
<dbReference type="STRING" id="134605.HMPREF3206_00157"/>
<organism evidence="3 4">
    <name type="scientific">Fusobacterium equinum</name>
    <dbReference type="NCBI Taxonomy" id="134605"/>
    <lineage>
        <taxon>Bacteria</taxon>
        <taxon>Fusobacteriati</taxon>
        <taxon>Fusobacteriota</taxon>
        <taxon>Fusobacteriia</taxon>
        <taxon>Fusobacteriales</taxon>
        <taxon>Fusobacteriaceae</taxon>
        <taxon>Fusobacterium</taxon>
    </lineage>
</organism>
<dbReference type="NCBIfam" id="TIGR02385">
    <property type="entry name" value="RelE_StbE"/>
    <property type="match status" value="1"/>
</dbReference>
<comment type="caution">
    <text evidence="3">The sequence shown here is derived from an EMBL/GenBank/DDBJ whole genome shotgun (WGS) entry which is preliminary data.</text>
</comment>
<dbReference type="SUPFAM" id="SSF143011">
    <property type="entry name" value="RelE-like"/>
    <property type="match status" value="1"/>
</dbReference>
<evidence type="ECO:0000256" key="1">
    <source>
        <dbReference type="ARBA" id="ARBA00006226"/>
    </source>
</evidence>
<gene>
    <name evidence="3" type="ORF">HMPREF3206_00157</name>
</gene>
<dbReference type="RefSeq" id="WP_060793283.1">
    <property type="nucleotide sequence ID" value="NZ_KQ956512.1"/>
</dbReference>
<evidence type="ECO:0000313" key="3">
    <source>
        <dbReference type="EMBL" id="KXA16735.1"/>
    </source>
</evidence>
<dbReference type="Gene3D" id="3.30.2310.20">
    <property type="entry name" value="RelE-like"/>
    <property type="match status" value="1"/>
</dbReference>
<comment type="similarity">
    <text evidence="1">Belongs to the RelE toxin family.</text>
</comment>
<dbReference type="PANTHER" id="PTHR35601">
    <property type="entry name" value="TOXIN RELE"/>
    <property type="match status" value="1"/>
</dbReference>
<proteinExistence type="inferred from homology"/>
<dbReference type="AlphaFoldDB" id="A0A133NKB4"/>
<reference evidence="4" key="1">
    <citation type="submission" date="2016-01" db="EMBL/GenBank/DDBJ databases">
        <authorList>
            <person name="Mitreva M."/>
            <person name="Pepin K.H."/>
            <person name="Mihindukulasuriya K.A."/>
            <person name="Fulton R."/>
            <person name="Fronick C."/>
            <person name="O'Laughlin M."/>
            <person name="Miner T."/>
            <person name="Herter B."/>
            <person name="Rosa B.A."/>
            <person name="Cordes M."/>
            <person name="Tomlinson C."/>
            <person name="Wollam A."/>
            <person name="Palsikar V.B."/>
            <person name="Mardis E.R."/>
            <person name="Wilson R.K."/>
        </authorList>
    </citation>
    <scope>NUCLEOTIDE SEQUENCE [LARGE SCALE GENOMIC DNA]</scope>
    <source>
        <strain evidence="4">CMW8396</strain>
    </source>
</reference>
<dbReference type="EMBL" id="LRPX01000006">
    <property type="protein sequence ID" value="KXA16735.1"/>
    <property type="molecule type" value="Genomic_DNA"/>
</dbReference>
<accession>A0A133NKB4</accession>